<organism evidence="4">
    <name type="scientific">uncultured Campylobacterales bacterium</name>
    <dbReference type="NCBI Taxonomy" id="352960"/>
    <lineage>
        <taxon>Bacteria</taxon>
        <taxon>Pseudomonadati</taxon>
        <taxon>Campylobacterota</taxon>
        <taxon>Epsilonproteobacteria</taxon>
        <taxon>Campylobacterales</taxon>
        <taxon>environmental samples</taxon>
    </lineage>
</organism>
<dbReference type="PROSITE" id="PS51257">
    <property type="entry name" value="PROKAR_LIPOPROTEIN"/>
    <property type="match status" value="1"/>
</dbReference>
<dbReference type="SUPFAM" id="SSF51735">
    <property type="entry name" value="NAD(P)-binding Rossmann-fold domains"/>
    <property type="match status" value="1"/>
</dbReference>
<dbReference type="FunFam" id="3.40.50.720:FF:000047">
    <property type="entry name" value="NADP-dependent L-serine/L-allo-threonine dehydrogenase"/>
    <property type="match status" value="1"/>
</dbReference>
<reference evidence="4" key="1">
    <citation type="submission" date="2020-01" db="EMBL/GenBank/DDBJ databases">
        <authorList>
            <person name="Meier V. D."/>
            <person name="Meier V D."/>
        </authorList>
    </citation>
    <scope>NUCLEOTIDE SEQUENCE</scope>
    <source>
        <strain evidence="4">HLG_WM_MAG_12</strain>
    </source>
</reference>
<sequence length="255" mass="27977">MKNNLIGKTVLITGASSGIGSSCALYLAKMGVNLILCARRKEILQDIKKELAIHNVDITILQIDVSKKDEVEEKLSKILKTINIDILINSAGLALGLEEFDKADLDDWDNMIDTNIKGLLYVSHKIIPQMREKNSGHIINLGSIAGVMTYPKGNVYCATKHSVHSISEAMNVDLADTNIRVSNIAPGAVETEFSNVRFKGDDNKADSVYKGFIPLTPDDIADMIVYVLNVPAHINIQNTLIMPTAQRNAYITNRG</sequence>
<dbReference type="GO" id="GO:0016616">
    <property type="term" value="F:oxidoreductase activity, acting on the CH-OH group of donors, NAD or NADP as acceptor"/>
    <property type="evidence" value="ECO:0007669"/>
    <property type="project" value="UniProtKB-ARBA"/>
</dbReference>
<dbReference type="InterPro" id="IPR002347">
    <property type="entry name" value="SDR_fam"/>
</dbReference>
<gene>
    <name evidence="4" type="ORF">HELGO_WM30787</name>
</gene>
<evidence type="ECO:0000256" key="2">
    <source>
        <dbReference type="ARBA" id="ARBA00023002"/>
    </source>
</evidence>
<dbReference type="AlphaFoldDB" id="A0A6S6RXY4"/>
<evidence type="ECO:0000256" key="1">
    <source>
        <dbReference type="ARBA" id="ARBA00006484"/>
    </source>
</evidence>
<dbReference type="Pfam" id="PF00106">
    <property type="entry name" value="adh_short"/>
    <property type="match status" value="1"/>
</dbReference>
<protein>
    <recommendedName>
        <fullName evidence="5">NAD(P)-dependent oxidoreductase</fullName>
    </recommendedName>
</protein>
<dbReference type="Gene3D" id="3.40.50.720">
    <property type="entry name" value="NAD(P)-binding Rossmann-like Domain"/>
    <property type="match status" value="1"/>
</dbReference>
<dbReference type="PRINTS" id="PR00081">
    <property type="entry name" value="GDHRDH"/>
</dbReference>
<dbReference type="InterPro" id="IPR036291">
    <property type="entry name" value="NAD(P)-bd_dom_sf"/>
</dbReference>
<evidence type="ECO:0008006" key="5">
    <source>
        <dbReference type="Google" id="ProtNLM"/>
    </source>
</evidence>
<name>A0A6S6RXY4_9BACT</name>
<accession>A0A6S6RXY4</accession>
<evidence type="ECO:0000256" key="3">
    <source>
        <dbReference type="RuleBase" id="RU000363"/>
    </source>
</evidence>
<dbReference type="PRINTS" id="PR00080">
    <property type="entry name" value="SDRFAMILY"/>
</dbReference>
<dbReference type="PANTHER" id="PTHR42901:SF1">
    <property type="entry name" value="ALCOHOL DEHYDROGENASE"/>
    <property type="match status" value="1"/>
</dbReference>
<evidence type="ECO:0000313" key="4">
    <source>
        <dbReference type="EMBL" id="CAA6801960.1"/>
    </source>
</evidence>
<dbReference type="PANTHER" id="PTHR42901">
    <property type="entry name" value="ALCOHOL DEHYDROGENASE"/>
    <property type="match status" value="1"/>
</dbReference>
<comment type="similarity">
    <text evidence="1 3">Belongs to the short-chain dehydrogenases/reductases (SDR) family.</text>
</comment>
<keyword evidence="2" id="KW-0560">Oxidoreductase</keyword>
<dbReference type="EMBL" id="CACVAW010000008">
    <property type="protein sequence ID" value="CAA6801960.1"/>
    <property type="molecule type" value="Genomic_DNA"/>
</dbReference>
<proteinExistence type="inferred from homology"/>